<dbReference type="Pfam" id="PF10745">
    <property type="entry name" value="DUF2530"/>
    <property type="match status" value="1"/>
</dbReference>
<evidence type="ECO:0000256" key="1">
    <source>
        <dbReference type="SAM" id="Phobius"/>
    </source>
</evidence>
<organism evidence="2 3">
    <name type="scientific">Rhodococcoides corynebacterioides</name>
    <dbReference type="NCBI Taxonomy" id="53972"/>
    <lineage>
        <taxon>Bacteria</taxon>
        <taxon>Bacillati</taxon>
        <taxon>Actinomycetota</taxon>
        <taxon>Actinomycetes</taxon>
        <taxon>Mycobacteriales</taxon>
        <taxon>Nocardiaceae</taxon>
        <taxon>Rhodococcoides</taxon>
    </lineage>
</organism>
<keyword evidence="1" id="KW-1133">Transmembrane helix</keyword>
<feature type="transmembrane region" description="Helical" evidence="1">
    <location>
        <begin position="21"/>
        <end position="39"/>
    </location>
</feature>
<evidence type="ECO:0008006" key="4">
    <source>
        <dbReference type="Google" id="ProtNLM"/>
    </source>
</evidence>
<keyword evidence="3" id="KW-1185">Reference proteome</keyword>
<accession>A0ABS2KNS3</accession>
<comment type="caution">
    <text evidence="2">The sequence shown here is derived from an EMBL/GenBank/DDBJ whole genome shotgun (WGS) entry which is preliminary data.</text>
</comment>
<keyword evidence="1" id="KW-0812">Transmembrane</keyword>
<dbReference type="RefSeq" id="WP_307806120.1">
    <property type="nucleotide sequence ID" value="NZ_JAFBBK010000001.1"/>
</dbReference>
<keyword evidence="1" id="KW-0472">Membrane</keyword>
<evidence type="ECO:0000313" key="2">
    <source>
        <dbReference type="EMBL" id="MBM7413618.1"/>
    </source>
</evidence>
<sequence length="87" mass="8918">MRPTPATPPGLPPRVTDPAPVLAAGTLLFLVAAVLCSVVDSFSGAAAVCWTGTALGALGFGLFALQRRAARRGRRTAQKGLVHPPEV</sequence>
<dbReference type="Proteomes" id="UP000703038">
    <property type="component" value="Unassembled WGS sequence"/>
</dbReference>
<dbReference type="EMBL" id="JAFBBK010000001">
    <property type="protein sequence ID" value="MBM7413618.1"/>
    <property type="molecule type" value="Genomic_DNA"/>
</dbReference>
<evidence type="ECO:0000313" key="3">
    <source>
        <dbReference type="Proteomes" id="UP000703038"/>
    </source>
</evidence>
<protein>
    <recommendedName>
        <fullName evidence="4">DUF2530 domain-containing protein</fullName>
    </recommendedName>
</protein>
<name>A0ABS2KNS3_9NOCA</name>
<dbReference type="InterPro" id="IPR019681">
    <property type="entry name" value="DUF2530"/>
</dbReference>
<gene>
    <name evidence="2" type="ORF">JOE42_000351</name>
</gene>
<feature type="transmembrane region" description="Helical" evidence="1">
    <location>
        <begin position="45"/>
        <end position="65"/>
    </location>
</feature>
<proteinExistence type="predicted"/>
<reference evidence="2 3" key="1">
    <citation type="submission" date="2021-01" db="EMBL/GenBank/DDBJ databases">
        <title>Genomics of switchgrass bacterial isolates.</title>
        <authorList>
            <person name="Shade A."/>
        </authorList>
    </citation>
    <scope>NUCLEOTIDE SEQUENCE [LARGE SCALE GENOMIC DNA]</scope>
    <source>
        <strain evidence="2 3">PvP111</strain>
    </source>
</reference>